<evidence type="ECO:0000256" key="4">
    <source>
        <dbReference type="ARBA" id="ARBA00022989"/>
    </source>
</evidence>
<feature type="transmembrane region" description="Helical" evidence="6">
    <location>
        <begin position="340"/>
        <end position="359"/>
    </location>
</feature>
<keyword evidence="2" id="KW-1003">Cell membrane</keyword>
<name>A0ABN2LJF0_9ACTN</name>
<evidence type="ECO:0000256" key="2">
    <source>
        <dbReference type="ARBA" id="ARBA00022475"/>
    </source>
</evidence>
<feature type="transmembrane region" description="Helical" evidence="6">
    <location>
        <begin position="404"/>
        <end position="423"/>
    </location>
</feature>
<dbReference type="PANTHER" id="PTHR23513:SF17">
    <property type="entry name" value="MEMBRANE PROTEIN"/>
    <property type="match status" value="1"/>
</dbReference>
<dbReference type="InterPro" id="IPR011701">
    <property type="entry name" value="MFS"/>
</dbReference>
<comment type="subcellular location">
    <subcellularLocation>
        <location evidence="1">Cell membrane</location>
        <topology evidence="1">Multi-pass membrane protein</topology>
    </subcellularLocation>
</comment>
<feature type="transmembrane region" description="Helical" evidence="6">
    <location>
        <begin position="286"/>
        <end position="305"/>
    </location>
</feature>
<feature type="transmembrane region" description="Helical" evidence="6">
    <location>
        <begin position="86"/>
        <end position="107"/>
    </location>
</feature>
<dbReference type="PANTHER" id="PTHR23513">
    <property type="entry name" value="INTEGRAL MEMBRANE EFFLUX PROTEIN-RELATED"/>
    <property type="match status" value="1"/>
</dbReference>
<evidence type="ECO:0000256" key="6">
    <source>
        <dbReference type="SAM" id="Phobius"/>
    </source>
</evidence>
<accession>A0ABN2LJF0</accession>
<feature type="transmembrane region" description="Helical" evidence="6">
    <location>
        <begin position="147"/>
        <end position="171"/>
    </location>
</feature>
<evidence type="ECO:0000256" key="5">
    <source>
        <dbReference type="ARBA" id="ARBA00023136"/>
    </source>
</evidence>
<comment type="caution">
    <text evidence="7">The sequence shown here is derived from an EMBL/GenBank/DDBJ whole genome shotgun (WGS) entry which is preliminary data.</text>
</comment>
<evidence type="ECO:0000313" key="8">
    <source>
        <dbReference type="Proteomes" id="UP001500218"/>
    </source>
</evidence>
<dbReference type="Pfam" id="PF07690">
    <property type="entry name" value="MFS_1"/>
    <property type="match status" value="1"/>
</dbReference>
<gene>
    <name evidence="7" type="ORF">GCM10009682_10850</name>
</gene>
<feature type="transmembrane region" description="Helical" evidence="6">
    <location>
        <begin position="380"/>
        <end position="398"/>
    </location>
</feature>
<organism evidence="7 8">
    <name type="scientific">Luedemannella flava</name>
    <dbReference type="NCBI Taxonomy" id="349316"/>
    <lineage>
        <taxon>Bacteria</taxon>
        <taxon>Bacillati</taxon>
        <taxon>Actinomycetota</taxon>
        <taxon>Actinomycetes</taxon>
        <taxon>Micromonosporales</taxon>
        <taxon>Micromonosporaceae</taxon>
        <taxon>Luedemannella</taxon>
    </lineage>
</organism>
<feature type="transmembrane region" description="Helical" evidence="6">
    <location>
        <begin position="57"/>
        <end position="79"/>
    </location>
</feature>
<sequence>MPAMPTSGNLRAVLRRPDMRRLLAVRLTSQLGDGWFQAGLAGSVLFNPQKAAGPMEIALAFAVLLLPYSLVGPYAGVFLDRWSRRGVLVVANAARAALVVPAVLLIWHGHEAVTFTLLALAIIAINRFFLSCLSAAQPHVVDPPRLVTANALSTTLGTVCYALGLGCAAAVSRAIGTGFHEYALVSGVAILLYSVSAVLARLFFTADALGPDEAQRVTCGMGAEIGRTTRGMVAGVRHLVGHRGAALLVTAQALHRALYGVLALATLLLYRNYFATGTGFSSSLTGLGQIAVAGAAGALAASLITPPISRRVGGWRFVAAMFAVLAIALPVLGLPFRRPFLVLAVFLISVVAQATKIVVDTALQVEADDDFRGRVFSVNDTLYNLAFVLGLFLGAATLPATGHSVIALLGLGAGYAALASWYANAGGRAARLTGDDIQAVQQAAPPVLTASR</sequence>
<keyword evidence="5 6" id="KW-0472">Membrane</keyword>
<dbReference type="Gene3D" id="1.20.1250.20">
    <property type="entry name" value="MFS general substrate transporter like domains"/>
    <property type="match status" value="1"/>
</dbReference>
<evidence type="ECO:0000256" key="1">
    <source>
        <dbReference type="ARBA" id="ARBA00004651"/>
    </source>
</evidence>
<dbReference type="CDD" id="cd06173">
    <property type="entry name" value="MFS_MefA_like"/>
    <property type="match status" value="1"/>
</dbReference>
<keyword evidence="8" id="KW-1185">Reference proteome</keyword>
<dbReference type="EMBL" id="BAAALT010000023">
    <property type="protein sequence ID" value="GAA1790581.1"/>
    <property type="molecule type" value="Genomic_DNA"/>
</dbReference>
<evidence type="ECO:0000313" key="7">
    <source>
        <dbReference type="EMBL" id="GAA1790581.1"/>
    </source>
</evidence>
<proteinExistence type="predicted"/>
<feature type="transmembrane region" description="Helical" evidence="6">
    <location>
        <begin position="317"/>
        <end position="334"/>
    </location>
</feature>
<feature type="transmembrane region" description="Helical" evidence="6">
    <location>
        <begin position="257"/>
        <end position="274"/>
    </location>
</feature>
<protein>
    <submittedName>
        <fullName evidence="7">MFS transporter</fullName>
    </submittedName>
</protein>
<keyword evidence="3 6" id="KW-0812">Transmembrane</keyword>
<feature type="transmembrane region" description="Helical" evidence="6">
    <location>
        <begin position="113"/>
        <end position="135"/>
    </location>
</feature>
<feature type="transmembrane region" description="Helical" evidence="6">
    <location>
        <begin position="183"/>
        <end position="204"/>
    </location>
</feature>
<dbReference type="SUPFAM" id="SSF103473">
    <property type="entry name" value="MFS general substrate transporter"/>
    <property type="match status" value="1"/>
</dbReference>
<reference evidence="7 8" key="1">
    <citation type="journal article" date="2019" name="Int. J. Syst. Evol. Microbiol.">
        <title>The Global Catalogue of Microorganisms (GCM) 10K type strain sequencing project: providing services to taxonomists for standard genome sequencing and annotation.</title>
        <authorList>
            <consortium name="The Broad Institute Genomics Platform"/>
            <consortium name="The Broad Institute Genome Sequencing Center for Infectious Disease"/>
            <person name="Wu L."/>
            <person name="Ma J."/>
        </authorList>
    </citation>
    <scope>NUCLEOTIDE SEQUENCE [LARGE SCALE GENOMIC DNA]</scope>
    <source>
        <strain evidence="7 8">JCM 13250</strain>
    </source>
</reference>
<keyword evidence="4 6" id="KW-1133">Transmembrane helix</keyword>
<dbReference type="Proteomes" id="UP001500218">
    <property type="component" value="Unassembled WGS sequence"/>
</dbReference>
<dbReference type="InterPro" id="IPR036259">
    <property type="entry name" value="MFS_trans_sf"/>
</dbReference>
<evidence type="ECO:0000256" key="3">
    <source>
        <dbReference type="ARBA" id="ARBA00022692"/>
    </source>
</evidence>